<dbReference type="EMBL" id="JASSZA010000013">
    <property type="protein sequence ID" value="KAK2094867.1"/>
    <property type="molecule type" value="Genomic_DNA"/>
</dbReference>
<feature type="non-terminal residue" evidence="1">
    <location>
        <position position="1"/>
    </location>
</feature>
<organism evidence="1 2">
    <name type="scientific">Saguinus oedipus</name>
    <name type="common">Cotton-top tamarin</name>
    <name type="synonym">Oedipomidas oedipus</name>
    <dbReference type="NCBI Taxonomy" id="9490"/>
    <lineage>
        <taxon>Eukaryota</taxon>
        <taxon>Metazoa</taxon>
        <taxon>Chordata</taxon>
        <taxon>Craniata</taxon>
        <taxon>Vertebrata</taxon>
        <taxon>Euteleostomi</taxon>
        <taxon>Mammalia</taxon>
        <taxon>Eutheria</taxon>
        <taxon>Euarchontoglires</taxon>
        <taxon>Primates</taxon>
        <taxon>Haplorrhini</taxon>
        <taxon>Platyrrhini</taxon>
        <taxon>Cebidae</taxon>
        <taxon>Callitrichinae</taxon>
        <taxon>Saguinus</taxon>
    </lineage>
</organism>
<sequence>HALFTDALNEWQYEIDLTIPQVWERHRTLVHRLTQLAPAASSAGAAAGPSVELT</sequence>
<name>A0ABQ9UEY1_SAGOE</name>
<gene>
    <name evidence="1" type="ORF">P7K49_026283</name>
</gene>
<evidence type="ECO:0000313" key="2">
    <source>
        <dbReference type="Proteomes" id="UP001266305"/>
    </source>
</evidence>
<proteinExistence type="predicted"/>
<comment type="caution">
    <text evidence="1">The sequence shown here is derived from an EMBL/GenBank/DDBJ whole genome shotgun (WGS) entry which is preliminary data.</text>
</comment>
<feature type="non-terminal residue" evidence="1">
    <location>
        <position position="54"/>
    </location>
</feature>
<accession>A0ABQ9UEY1</accession>
<reference evidence="1 2" key="1">
    <citation type="submission" date="2023-05" db="EMBL/GenBank/DDBJ databases">
        <title>B98-5 Cell Line De Novo Hybrid Assembly: An Optical Mapping Approach.</title>
        <authorList>
            <person name="Kananen K."/>
            <person name="Auerbach J.A."/>
            <person name="Kautto E."/>
            <person name="Blachly J.S."/>
        </authorList>
    </citation>
    <scope>NUCLEOTIDE SEQUENCE [LARGE SCALE GENOMIC DNA]</scope>
    <source>
        <strain evidence="1">B95-8</strain>
        <tissue evidence="1">Cell line</tissue>
    </source>
</reference>
<evidence type="ECO:0000313" key="1">
    <source>
        <dbReference type="EMBL" id="KAK2094867.1"/>
    </source>
</evidence>
<evidence type="ECO:0008006" key="3">
    <source>
        <dbReference type="Google" id="ProtNLM"/>
    </source>
</evidence>
<keyword evidence="2" id="KW-1185">Reference proteome</keyword>
<protein>
    <recommendedName>
        <fullName evidence="3">MHC class I antigen</fullName>
    </recommendedName>
</protein>
<dbReference type="Proteomes" id="UP001266305">
    <property type="component" value="Unassembled WGS sequence"/>
</dbReference>